<evidence type="ECO:0000313" key="2">
    <source>
        <dbReference type="EMBL" id="KAH6869407.1"/>
    </source>
</evidence>
<sequence>MICRMSWCLAALLAPSSATLEESVLVSGCNHAFLGQPYTFSSCCNMSQSMRIDAMMSSCEPTLVPVENSVGDGGKDGLAGLGACLGCVFVRWGAALSPARVWRFVRHHCVRSRPLLLLLLSIGESECRVQDAIHVKI</sequence>
<gene>
    <name evidence="3" type="ORF">B0T10DRAFT_499273</name>
    <name evidence="2" type="ORF">B0T10DRAFT_501663</name>
</gene>
<feature type="signal peptide" evidence="1">
    <location>
        <begin position="1"/>
        <end position="18"/>
    </location>
</feature>
<proteinExistence type="predicted"/>
<dbReference type="AlphaFoldDB" id="A0A9P9AI72"/>
<evidence type="ECO:0000313" key="4">
    <source>
        <dbReference type="Proteomes" id="UP000777438"/>
    </source>
</evidence>
<dbReference type="EMBL" id="JAGPYM010000073">
    <property type="protein sequence ID" value="KAH6869407.1"/>
    <property type="molecule type" value="Genomic_DNA"/>
</dbReference>
<evidence type="ECO:0008006" key="5">
    <source>
        <dbReference type="Google" id="ProtNLM"/>
    </source>
</evidence>
<feature type="non-terminal residue" evidence="2">
    <location>
        <position position="1"/>
    </location>
</feature>
<protein>
    <recommendedName>
        <fullName evidence="5">Secreted protein</fullName>
    </recommendedName>
</protein>
<keyword evidence="4" id="KW-1185">Reference proteome</keyword>
<keyword evidence="1" id="KW-0732">Signal</keyword>
<reference evidence="2 4" key="1">
    <citation type="journal article" date="2021" name="Nat. Commun.">
        <title>Genetic determinants of endophytism in the Arabidopsis root mycobiome.</title>
        <authorList>
            <person name="Mesny F."/>
            <person name="Miyauchi S."/>
            <person name="Thiergart T."/>
            <person name="Pickel B."/>
            <person name="Atanasova L."/>
            <person name="Karlsson M."/>
            <person name="Huettel B."/>
            <person name="Barry K.W."/>
            <person name="Haridas S."/>
            <person name="Chen C."/>
            <person name="Bauer D."/>
            <person name="Andreopoulos W."/>
            <person name="Pangilinan J."/>
            <person name="LaButti K."/>
            <person name="Riley R."/>
            <person name="Lipzen A."/>
            <person name="Clum A."/>
            <person name="Drula E."/>
            <person name="Henrissat B."/>
            <person name="Kohler A."/>
            <person name="Grigoriev I.V."/>
            <person name="Martin F.M."/>
            <person name="Hacquard S."/>
        </authorList>
    </citation>
    <scope>NUCLEOTIDE SEQUENCE [LARGE SCALE GENOMIC DNA]</scope>
    <source>
        <strain evidence="2 4">MPI-CAGE-CH-0241</strain>
    </source>
</reference>
<organism evidence="2 4">
    <name type="scientific">Thelonectria olida</name>
    <dbReference type="NCBI Taxonomy" id="1576542"/>
    <lineage>
        <taxon>Eukaryota</taxon>
        <taxon>Fungi</taxon>
        <taxon>Dikarya</taxon>
        <taxon>Ascomycota</taxon>
        <taxon>Pezizomycotina</taxon>
        <taxon>Sordariomycetes</taxon>
        <taxon>Hypocreomycetidae</taxon>
        <taxon>Hypocreales</taxon>
        <taxon>Nectriaceae</taxon>
        <taxon>Thelonectria</taxon>
    </lineage>
</organism>
<evidence type="ECO:0000313" key="3">
    <source>
        <dbReference type="EMBL" id="KAH6874183.1"/>
    </source>
</evidence>
<feature type="chain" id="PRO_5040711391" description="Secreted protein" evidence="1">
    <location>
        <begin position="19"/>
        <end position="137"/>
    </location>
</feature>
<accession>A0A9P9AI72</accession>
<evidence type="ECO:0000256" key="1">
    <source>
        <dbReference type="SAM" id="SignalP"/>
    </source>
</evidence>
<dbReference type="Proteomes" id="UP000777438">
    <property type="component" value="Unassembled WGS sequence"/>
</dbReference>
<name>A0A9P9AI72_9HYPO</name>
<comment type="caution">
    <text evidence="2">The sequence shown here is derived from an EMBL/GenBank/DDBJ whole genome shotgun (WGS) entry which is preliminary data.</text>
</comment>
<dbReference type="EMBL" id="JAGPYM010000041">
    <property type="protein sequence ID" value="KAH6874183.1"/>
    <property type="molecule type" value="Genomic_DNA"/>
</dbReference>